<reference evidence="2 3" key="1">
    <citation type="journal article" date="2013" name="Nature">
        <title>Insights into bilaterian evolution from three spiralian genomes.</title>
        <authorList>
            <person name="Simakov O."/>
            <person name="Marletaz F."/>
            <person name="Cho S.J."/>
            <person name="Edsinger-Gonzales E."/>
            <person name="Havlak P."/>
            <person name="Hellsten U."/>
            <person name="Kuo D.H."/>
            <person name="Larsson T."/>
            <person name="Lv J."/>
            <person name="Arendt D."/>
            <person name="Savage R."/>
            <person name="Osoegawa K."/>
            <person name="de Jong P."/>
            <person name="Grimwood J."/>
            <person name="Chapman J.A."/>
            <person name="Shapiro H."/>
            <person name="Aerts A."/>
            <person name="Otillar R.P."/>
            <person name="Terry A.Y."/>
            <person name="Boore J.L."/>
            <person name="Grigoriev I.V."/>
            <person name="Lindberg D.R."/>
            <person name="Seaver E.C."/>
            <person name="Weisblat D.A."/>
            <person name="Putnam N.H."/>
            <person name="Rokhsar D.S."/>
        </authorList>
    </citation>
    <scope>NUCLEOTIDE SEQUENCE [LARGE SCALE GENOMIC DNA]</scope>
</reference>
<dbReference type="KEGG" id="lgi:LOTGIDRAFT_168057"/>
<dbReference type="Proteomes" id="UP000030746">
    <property type="component" value="Unassembled WGS sequence"/>
</dbReference>
<dbReference type="CTD" id="20240758"/>
<dbReference type="HOGENOM" id="CLU_1898618_0_0_1"/>
<name>V3ZR60_LOTGI</name>
<gene>
    <name evidence="2" type="ORF">LOTGIDRAFT_168057</name>
</gene>
<accession>V3ZR60</accession>
<proteinExistence type="predicted"/>
<dbReference type="AlphaFoldDB" id="V3ZR60"/>
<dbReference type="GeneID" id="20240758"/>
<protein>
    <submittedName>
        <fullName evidence="2">Uncharacterized protein</fullName>
    </submittedName>
</protein>
<organism evidence="2 3">
    <name type="scientific">Lottia gigantea</name>
    <name type="common">Giant owl limpet</name>
    <dbReference type="NCBI Taxonomy" id="225164"/>
    <lineage>
        <taxon>Eukaryota</taxon>
        <taxon>Metazoa</taxon>
        <taxon>Spiralia</taxon>
        <taxon>Lophotrochozoa</taxon>
        <taxon>Mollusca</taxon>
        <taxon>Gastropoda</taxon>
        <taxon>Patellogastropoda</taxon>
        <taxon>Lottioidea</taxon>
        <taxon>Lottiidae</taxon>
        <taxon>Lottia</taxon>
    </lineage>
</organism>
<sequence length="134" mass="15493">MIRRQAEIQEEATKSLASTKRQNAIISAELDLLRQQRELAAIEVEVEALQDINLKPKVKAPGSVPSKGEFERTQEFVLDQEEYLHERSRQIDPTSDIQLRYKKYQKEDLEVKCQSQVLMMIGFAFIAPKADKMK</sequence>
<feature type="coiled-coil region" evidence="1">
    <location>
        <begin position="16"/>
        <end position="52"/>
    </location>
</feature>
<keyword evidence="3" id="KW-1185">Reference proteome</keyword>
<evidence type="ECO:0000313" key="2">
    <source>
        <dbReference type="EMBL" id="ESO85040.1"/>
    </source>
</evidence>
<evidence type="ECO:0000256" key="1">
    <source>
        <dbReference type="SAM" id="Coils"/>
    </source>
</evidence>
<dbReference type="RefSeq" id="XP_009064187.1">
    <property type="nucleotide sequence ID" value="XM_009065939.1"/>
</dbReference>
<evidence type="ECO:0000313" key="3">
    <source>
        <dbReference type="Proteomes" id="UP000030746"/>
    </source>
</evidence>
<dbReference type="EMBL" id="KB203331">
    <property type="protein sequence ID" value="ESO85040.1"/>
    <property type="molecule type" value="Genomic_DNA"/>
</dbReference>
<keyword evidence="1" id="KW-0175">Coiled coil</keyword>